<feature type="transmembrane region" description="Helical" evidence="2">
    <location>
        <begin position="65"/>
        <end position="84"/>
    </location>
</feature>
<feature type="transmembrane region" description="Helical" evidence="2">
    <location>
        <begin position="154"/>
        <end position="173"/>
    </location>
</feature>
<feature type="region of interest" description="Disordered" evidence="1">
    <location>
        <begin position="563"/>
        <end position="608"/>
    </location>
</feature>
<dbReference type="AlphaFoldDB" id="A0A0D2NPX2"/>
<dbReference type="InterPro" id="IPR018820">
    <property type="entry name" value="BRE4-related_DUF2421"/>
</dbReference>
<evidence type="ECO:0008006" key="7">
    <source>
        <dbReference type="Google" id="ProtNLM"/>
    </source>
</evidence>
<feature type="compositionally biased region" description="Polar residues" evidence="1">
    <location>
        <begin position="835"/>
        <end position="844"/>
    </location>
</feature>
<dbReference type="PANTHER" id="PTHR37994">
    <property type="entry name" value="ARAE_2_N DOMAIN-CONTAINING PROTEIN-RELATED"/>
    <property type="match status" value="1"/>
</dbReference>
<evidence type="ECO:0000313" key="6">
    <source>
        <dbReference type="Proteomes" id="UP000054270"/>
    </source>
</evidence>
<reference evidence="6" key="1">
    <citation type="submission" date="2014-04" db="EMBL/GenBank/DDBJ databases">
        <title>Evolutionary Origins and Diversification of the Mycorrhizal Mutualists.</title>
        <authorList>
            <consortium name="DOE Joint Genome Institute"/>
            <consortium name="Mycorrhizal Genomics Consortium"/>
            <person name="Kohler A."/>
            <person name="Kuo A."/>
            <person name="Nagy L.G."/>
            <person name="Floudas D."/>
            <person name="Copeland A."/>
            <person name="Barry K.W."/>
            <person name="Cichocki N."/>
            <person name="Veneault-Fourrey C."/>
            <person name="LaButti K."/>
            <person name="Lindquist E.A."/>
            <person name="Lipzen A."/>
            <person name="Lundell T."/>
            <person name="Morin E."/>
            <person name="Murat C."/>
            <person name="Riley R."/>
            <person name="Ohm R."/>
            <person name="Sun H."/>
            <person name="Tunlid A."/>
            <person name="Henrissat B."/>
            <person name="Grigoriev I.V."/>
            <person name="Hibbett D.S."/>
            <person name="Martin F."/>
        </authorList>
    </citation>
    <scope>NUCLEOTIDE SEQUENCE [LARGE SCALE GENOMIC DNA]</scope>
    <source>
        <strain evidence="6">FD-334 SS-4</strain>
    </source>
</reference>
<evidence type="ECO:0000256" key="2">
    <source>
        <dbReference type="SAM" id="Phobius"/>
    </source>
</evidence>
<evidence type="ECO:0000313" key="5">
    <source>
        <dbReference type="EMBL" id="KJA20819.1"/>
    </source>
</evidence>
<feature type="transmembrane region" description="Helical" evidence="2">
    <location>
        <begin position="90"/>
        <end position="111"/>
    </location>
</feature>
<feature type="domain" description="DUF2421" evidence="3">
    <location>
        <begin position="793"/>
        <end position="1081"/>
    </location>
</feature>
<dbReference type="STRING" id="945553.A0A0D2NPX2"/>
<dbReference type="Pfam" id="PF10334">
    <property type="entry name" value="BRE4"/>
    <property type="match status" value="1"/>
</dbReference>
<dbReference type="InterPro" id="IPR018823">
    <property type="entry name" value="ArAE_2_N"/>
</dbReference>
<feature type="transmembrane region" description="Helical" evidence="2">
    <location>
        <begin position="776"/>
        <end position="796"/>
    </location>
</feature>
<organism evidence="5 6">
    <name type="scientific">Hypholoma sublateritium (strain FD-334 SS-4)</name>
    <dbReference type="NCBI Taxonomy" id="945553"/>
    <lineage>
        <taxon>Eukaryota</taxon>
        <taxon>Fungi</taxon>
        <taxon>Dikarya</taxon>
        <taxon>Basidiomycota</taxon>
        <taxon>Agaricomycotina</taxon>
        <taxon>Agaricomycetes</taxon>
        <taxon>Agaricomycetidae</taxon>
        <taxon>Agaricales</taxon>
        <taxon>Agaricineae</taxon>
        <taxon>Strophariaceae</taxon>
        <taxon>Hypholoma</taxon>
    </lineage>
</organism>
<feature type="transmembrane region" description="Helical" evidence="2">
    <location>
        <begin position="179"/>
        <end position="198"/>
    </location>
</feature>
<name>A0A0D2NPX2_HYPSF</name>
<keyword evidence="2" id="KW-0472">Membrane</keyword>
<keyword evidence="6" id="KW-1185">Reference proteome</keyword>
<gene>
    <name evidence="5" type="ORF">HYPSUDRAFT_166374</name>
</gene>
<feature type="transmembrane region" description="Helical" evidence="2">
    <location>
        <begin position="659"/>
        <end position="675"/>
    </location>
</feature>
<keyword evidence="2" id="KW-1133">Transmembrane helix</keyword>
<sequence>MSQDTSRNEPARTPHTARGLFSWVKPAFKSRRTMKTWIRCCIAFAATVTLLVATKTSDTMGQAAFFCLIVAVIVPPSLALSIYLSAGLSLLLGMVIGWAWGNAAMAAALVVRSQELILQQREKLAAIIDPSQSVSLQTRVFTFHGHFLDPRSSAVFGVFLFFGAFALGTIRAYLPNLTILTVFALIVMDVVCATGPLLPSSNYTGLAKLFLIPAAFYVAIAIASLILIFPESLSHVWVTSLWENFWNPVLDILRLQSETLSLKPSDTKEWAEMTARGFELRENLVHGLGEVTSQMKFMDLDTSVGRLSTSDLRAINGELKSIMFYTSGLHAFSNFVNDTNVREASEVRSASVQPNSGTQTPRAPNLYQALLSKTKERELKHGHDLDTLVPILQTASADVRAAAESALLCIIDWFQDCNSHRLTGLFQRKDPAKIEKRQQLLVDQLATLVAALENFRRVERAQLIKPYERFFDPETRQLALKDADMFASRSLYISFVFIATLDAFVERIVEVLKMIIAIDAARPTVKVWFPGRATSFIETIVGNDFHGLENPFGIGISQDPASFDTTSDDSDSSSDEGEKEQDEKKFKKDRRAKVPSRHNPDALPPKTITGRLLRKTSPFFRFFKSPQGFLALRSGIVSVAMWVPAVCPQTAWFYYNNKGIWALIMAQTGLAMYAGNQIGGFVVRFSGTVLGLLIGMTVWYIGAGLGHGSHVGVVIATTVAIAPLLLAHIAAPHSQTPFWVMTAVTSVLVTGYSWVNSHQLILANTGVGLSVGWKRALLVIVGFTAAFIIMLLPNPISSRVLVRKTLAAIGGEVGNIFMVETEAFLAEEAHETNDDSQPPSTMSLRQKEKRAKKIEERLFAVAKRLHFIKPSFPTARFEPQLSGTWPHDLYLQLIAVQVRMLGALGILIISFSKLDEKWCSVMLHKSAYLNPNFLSDVFMTITILSEALKNGHALPVQLPRLRDRLIYHEYHCEGRFLSNILVQEPASRSDLTNANEKLSHTVVEAEVEGIRSESDDESNRKALDPVRVDGSSFGFEIDQLTLDVLSNAQLPIYCTVVVAFSSLILRIDEMADVVRALCDEASFKGYETSHQGCLDREERTVGNAAFRFAGH</sequence>
<feature type="transmembrane region" description="Helical" evidence="2">
    <location>
        <begin position="713"/>
        <end position="731"/>
    </location>
</feature>
<feature type="compositionally biased region" description="Basic residues" evidence="1">
    <location>
        <begin position="587"/>
        <end position="596"/>
    </location>
</feature>
<keyword evidence="2" id="KW-0812">Transmembrane</keyword>
<evidence type="ECO:0000259" key="3">
    <source>
        <dbReference type="Pfam" id="PF10334"/>
    </source>
</evidence>
<feature type="region of interest" description="Disordered" evidence="1">
    <location>
        <begin position="828"/>
        <end position="847"/>
    </location>
</feature>
<protein>
    <recommendedName>
        <fullName evidence="7">ER transporter 6TM N-terminal domain-containing protein</fullName>
    </recommendedName>
</protein>
<feature type="transmembrane region" description="Helical" evidence="2">
    <location>
        <begin position="210"/>
        <end position="229"/>
    </location>
</feature>
<evidence type="ECO:0000259" key="4">
    <source>
        <dbReference type="Pfam" id="PF10337"/>
    </source>
</evidence>
<dbReference type="EMBL" id="KN817563">
    <property type="protein sequence ID" value="KJA20819.1"/>
    <property type="molecule type" value="Genomic_DNA"/>
</dbReference>
<dbReference type="OrthoDB" id="2274698at2759"/>
<proteinExistence type="predicted"/>
<feature type="transmembrane region" description="Helical" evidence="2">
    <location>
        <begin position="737"/>
        <end position="755"/>
    </location>
</feature>
<accession>A0A0D2NPX2</accession>
<feature type="transmembrane region" description="Helical" evidence="2">
    <location>
        <begin position="628"/>
        <end position="647"/>
    </location>
</feature>
<evidence type="ECO:0000256" key="1">
    <source>
        <dbReference type="SAM" id="MobiDB-lite"/>
    </source>
</evidence>
<dbReference type="PANTHER" id="PTHR37994:SF3">
    <property type="entry name" value="ER TRANSPORTER 6TM N-TERMINAL DOMAIN-CONTAINING PROTEIN"/>
    <property type="match status" value="1"/>
</dbReference>
<dbReference type="Proteomes" id="UP000054270">
    <property type="component" value="Unassembled WGS sequence"/>
</dbReference>
<feature type="transmembrane region" description="Helical" evidence="2">
    <location>
        <begin position="681"/>
        <end position="701"/>
    </location>
</feature>
<feature type="domain" description="Putative ER transporter 6TM N-terminal" evidence="4">
    <location>
        <begin position="23"/>
        <end position="464"/>
    </location>
</feature>
<dbReference type="OMA" id="GTYHWFI"/>
<feature type="compositionally biased region" description="Acidic residues" evidence="1">
    <location>
        <begin position="566"/>
        <end position="580"/>
    </location>
</feature>
<dbReference type="Pfam" id="PF10337">
    <property type="entry name" value="ArAE_2_N"/>
    <property type="match status" value="1"/>
</dbReference>